<name>A0A9W6VJY8_9ACTN</name>
<gene>
    <name evidence="1" type="ORF">Airi01_028850</name>
</gene>
<dbReference type="EMBL" id="BSTJ01000003">
    <property type="protein sequence ID" value="GLY74618.1"/>
    <property type="molecule type" value="Genomic_DNA"/>
</dbReference>
<organism evidence="1 2">
    <name type="scientific">Actinoallomurus iriomotensis</name>
    <dbReference type="NCBI Taxonomy" id="478107"/>
    <lineage>
        <taxon>Bacteria</taxon>
        <taxon>Bacillati</taxon>
        <taxon>Actinomycetota</taxon>
        <taxon>Actinomycetes</taxon>
        <taxon>Streptosporangiales</taxon>
        <taxon>Thermomonosporaceae</taxon>
        <taxon>Actinoallomurus</taxon>
    </lineage>
</organism>
<evidence type="ECO:0000313" key="2">
    <source>
        <dbReference type="Proteomes" id="UP001165135"/>
    </source>
</evidence>
<proteinExistence type="predicted"/>
<protein>
    <submittedName>
        <fullName evidence="1">Uncharacterized protein</fullName>
    </submittedName>
</protein>
<dbReference type="AlphaFoldDB" id="A0A9W6VJY8"/>
<dbReference type="Proteomes" id="UP001165135">
    <property type="component" value="Unassembled WGS sequence"/>
</dbReference>
<comment type="caution">
    <text evidence="1">The sequence shown here is derived from an EMBL/GenBank/DDBJ whole genome shotgun (WGS) entry which is preliminary data.</text>
</comment>
<accession>A0A9W6VJY8</accession>
<reference evidence="1" key="1">
    <citation type="submission" date="2023-03" db="EMBL/GenBank/DDBJ databases">
        <title>Actinoallomurus iriomotensis NBRC 103681.</title>
        <authorList>
            <person name="Ichikawa N."/>
            <person name="Sato H."/>
            <person name="Tonouchi N."/>
        </authorList>
    </citation>
    <scope>NUCLEOTIDE SEQUENCE</scope>
    <source>
        <strain evidence="1">NBRC 103681</strain>
    </source>
</reference>
<evidence type="ECO:0000313" key="1">
    <source>
        <dbReference type="EMBL" id="GLY74618.1"/>
    </source>
</evidence>
<sequence>MAAGDIAPVTGERFEQTLASASPSAAAPPKPASHLVKAIAVLQNHRGTQTDRR</sequence>